<dbReference type="GO" id="GO:0031625">
    <property type="term" value="F:ubiquitin protein ligase binding"/>
    <property type="evidence" value="ECO:0007669"/>
    <property type="project" value="InterPro"/>
</dbReference>
<dbReference type="AlphaFoldDB" id="A0A9D4Q1P0"/>
<dbReference type="GO" id="GO:0006511">
    <property type="term" value="P:ubiquitin-dependent protein catabolic process"/>
    <property type="evidence" value="ECO:0007669"/>
    <property type="project" value="InterPro"/>
</dbReference>
<proteinExistence type="inferred from homology"/>
<evidence type="ECO:0000256" key="1">
    <source>
        <dbReference type="ARBA" id="ARBA00006019"/>
    </source>
</evidence>
<dbReference type="FunFam" id="1.20.1310.10:FF:000001">
    <property type="entry name" value="Cullin 3"/>
    <property type="match status" value="1"/>
</dbReference>
<name>A0A9D4Q1P0_RHISA</name>
<reference evidence="3" key="2">
    <citation type="submission" date="2021-09" db="EMBL/GenBank/DDBJ databases">
        <authorList>
            <person name="Jia N."/>
            <person name="Wang J."/>
            <person name="Shi W."/>
            <person name="Du L."/>
            <person name="Sun Y."/>
            <person name="Zhan W."/>
            <person name="Jiang J."/>
            <person name="Wang Q."/>
            <person name="Zhang B."/>
            <person name="Ji P."/>
            <person name="Sakyi L.B."/>
            <person name="Cui X."/>
            <person name="Yuan T."/>
            <person name="Jiang B."/>
            <person name="Yang W."/>
            <person name="Lam T.T.-Y."/>
            <person name="Chang Q."/>
            <person name="Ding S."/>
            <person name="Wang X."/>
            <person name="Zhu J."/>
            <person name="Ruan X."/>
            <person name="Zhao L."/>
            <person name="Wei J."/>
            <person name="Que T."/>
            <person name="Du C."/>
            <person name="Cheng J."/>
            <person name="Dai P."/>
            <person name="Han X."/>
            <person name="Huang E."/>
            <person name="Gao Y."/>
            <person name="Liu J."/>
            <person name="Shao H."/>
            <person name="Ye R."/>
            <person name="Li L."/>
            <person name="Wei W."/>
            <person name="Wang X."/>
            <person name="Wang C."/>
            <person name="Huo Q."/>
            <person name="Li W."/>
            <person name="Guo W."/>
            <person name="Chen H."/>
            <person name="Chen S."/>
            <person name="Zhou L."/>
            <person name="Zhou L."/>
            <person name="Ni X."/>
            <person name="Tian J."/>
            <person name="Zhou Y."/>
            <person name="Sheng Y."/>
            <person name="Liu T."/>
            <person name="Pan Y."/>
            <person name="Xia L."/>
            <person name="Li J."/>
            <person name="Zhao F."/>
            <person name="Cao W."/>
        </authorList>
    </citation>
    <scope>NUCLEOTIDE SEQUENCE</scope>
    <source>
        <strain evidence="3">Rsan-2018</strain>
        <tissue evidence="3">Larvae</tissue>
    </source>
</reference>
<dbReference type="InterPro" id="IPR011705">
    <property type="entry name" value="BACK"/>
</dbReference>
<feature type="domain" description="BACK" evidence="2">
    <location>
        <begin position="252"/>
        <end position="335"/>
    </location>
</feature>
<feature type="domain" description="BACK" evidence="2">
    <location>
        <begin position="66"/>
        <end position="149"/>
    </location>
</feature>
<comment type="similarity">
    <text evidence="1">Belongs to the cullin family.</text>
</comment>
<gene>
    <name evidence="3" type="ORF">HPB52_015467</name>
</gene>
<dbReference type="PANTHER" id="PTHR11932">
    <property type="entry name" value="CULLIN"/>
    <property type="match status" value="1"/>
</dbReference>
<dbReference type="VEuPathDB" id="VectorBase:RSAN_025875"/>
<reference evidence="3" key="1">
    <citation type="journal article" date="2020" name="Cell">
        <title>Large-Scale Comparative Analyses of Tick Genomes Elucidate Their Genetic Diversity and Vector Capacities.</title>
        <authorList>
            <consortium name="Tick Genome and Microbiome Consortium (TIGMIC)"/>
            <person name="Jia N."/>
            <person name="Wang J."/>
            <person name="Shi W."/>
            <person name="Du L."/>
            <person name="Sun Y."/>
            <person name="Zhan W."/>
            <person name="Jiang J.F."/>
            <person name="Wang Q."/>
            <person name="Zhang B."/>
            <person name="Ji P."/>
            <person name="Bell-Sakyi L."/>
            <person name="Cui X.M."/>
            <person name="Yuan T.T."/>
            <person name="Jiang B.G."/>
            <person name="Yang W.F."/>
            <person name="Lam T.T."/>
            <person name="Chang Q.C."/>
            <person name="Ding S.J."/>
            <person name="Wang X.J."/>
            <person name="Zhu J.G."/>
            <person name="Ruan X.D."/>
            <person name="Zhao L."/>
            <person name="Wei J.T."/>
            <person name="Ye R.Z."/>
            <person name="Que T.C."/>
            <person name="Du C.H."/>
            <person name="Zhou Y.H."/>
            <person name="Cheng J.X."/>
            <person name="Dai P.F."/>
            <person name="Guo W.B."/>
            <person name="Han X.H."/>
            <person name="Huang E.J."/>
            <person name="Li L.F."/>
            <person name="Wei W."/>
            <person name="Gao Y.C."/>
            <person name="Liu J.Z."/>
            <person name="Shao H.Z."/>
            <person name="Wang X."/>
            <person name="Wang C.C."/>
            <person name="Yang T.C."/>
            <person name="Huo Q.B."/>
            <person name="Li W."/>
            <person name="Chen H.Y."/>
            <person name="Chen S.E."/>
            <person name="Zhou L.G."/>
            <person name="Ni X.B."/>
            <person name="Tian J.H."/>
            <person name="Sheng Y."/>
            <person name="Liu T."/>
            <person name="Pan Y.S."/>
            <person name="Xia L.Y."/>
            <person name="Li J."/>
            <person name="Zhao F."/>
            <person name="Cao W.C."/>
        </authorList>
    </citation>
    <scope>NUCLEOTIDE SEQUENCE</scope>
    <source>
        <strain evidence="3">Rsan-2018</strain>
    </source>
</reference>
<protein>
    <recommendedName>
        <fullName evidence="2">BACK domain-containing protein</fullName>
    </recommendedName>
</protein>
<comment type="caution">
    <text evidence="3">The sequence shown here is derived from an EMBL/GenBank/DDBJ whole genome shotgun (WGS) entry which is preliminary data.</text>
</comment>
<organism evidence="3 4">
    <name type="scientific">Rhipicephalus sanguineus</name>
    <name type="common">Brown dog tick</name>
    <name type="synonym">Ixodes sanguineus</name>
    <dbReference type="NCBI Taxonomy" id="34632"/>
    <lineage>
        <taxon>Eukaryota</taxon>
        <taxon>Metazoa</taxon>
        <taxon>Ecdysozoa</taxon>
        <taxon>Arthropoda</taxon>
        <taxon>Chelicerata</taxon>
        <taxon>Arachnida</taxon>
        <taxon>Acari</taxon>
        <taxon>Parasitiformes</taxon>
        <taxon>Ixodida</taxon>
        <taxon>Ixodoidea</taxon>
        <taxon>Ixodidae</taxon>
        <taxon>Rhipicephalinae</taxon>
        <taxon>Rhipicephalus</taxon>
        <taxon>Rhipicephalus</taxon>
    </lineage>
</organism>
<dbReference type="SUPFAM" id="SSF74788">
    <property type="entry name" value="Cullin repeat-like"/>
    <property type="match status" value="1"/>
</dbReference>
<dbReference type="EMBL" id="JABSTV010001249">
    <property type="protein sequence ID" value="KAH7962317.1"/>
    <property type="molecule type" value="Genomic_DNA"/>
</dbReference>
<dbReference type="Gene3D" id="1.20.1310.10">
    <property type="entry name" value="Cullin Repeats"/>
    <property type="match status" value="3"/>
</dbReference>
<dbReference type="VEuPathDB" id="VectorBase:RSAN_050196"/>
<dbReference type="InterPro" id="IPR001373">
    <property type="entry name" value="Cullin_N"/>
</dbReference>
<dbReference type="InterPro" id="IPR045093">
    <property type="entry name" value="Cullin"/>
</dbReference>
<dbReference type="Pfam" id="PF00888">
    <property type="entry name" value="Cullin"/>
    <property type="match status" value="1"/>
</dbReference>
<dbReference type="VEuPathDB" id="VectorBase:RSAN_057777"/>
<keyword evidence="4" id="KW-1185">Reference proteome</keyword>
<dbReference type="Pfam" id="PF07707">
    <property type="entry name" value="BACK"/>
    <property type="match status" value="2"/>
</dbReference>
<evidence type="ECO:0000313" key="4">
    <source>
        <dbReference type="Proteomes" id="UP000821837"/>
    </source>
</evidence>
<dbReference type="SMART" id="SM00875">
    <property type="entry name" value="BACK"/>
    <property type="match status" value="2"/>
</dbReference>
<sequence length="962" mass="109778">MRLVVEDLGSDFIQLLVDIAYHIPLHDLVGPHNVADVLDLSEKLKLSQLRSHCVEVLERNVQPESCIGSYHLASRRSCDYLTTKAFCYFVRNFDQVWKKNTELEALTPEELRTILEDDRVHAPSQVEDTFNALLKRLSRRAACNACRVPGIPIYTDGSYTNLSAGAAYVAFDPNQGVNPEDKWLPPMRLVVEDLGSDFIQLLVDIAYHIPLHDLVGPHNVADMLDLSEKLKLSQLRSHCVEVLERNLQPESCIGSYLLASRRSYDYLTTKAFCYLVRNFDQVWKKNTEFEALTPEELRTILEDDRVHAPRQVEDTFNALLKRLSRRAACNACRVPGIPIYTDGSYTNLSAGAAYVVFDPNQALKHVSAERYTGRVAVYTDCLSLLQVTASTQNAEPHVMEIRRLLNTIRRRSLIHLYHVPVVRRQFRQELLAMWNDRWRADFRRTELHRWVQDLRDMPSLFPPPQPLIKLVTGHGRFPQYFYWFGLMRYPRCPCRKTPTALGAMQRFSKARKTAPCSSARYARYVRRFPTSHYEIAAQDSINRVPLVQNDNLTNTPTSIRGPLQYRGTHSGHHGGALGPLCDSFCKPLTATLSWRPVVPAGCWRSKWLPSCSSCSSTRAFDEIQEKQTAYAMVARNEGERLYRGLREAVTEHLTNKVRALVLATVDESFLQTLNHAWEDHQRSMRMISDIVSVSKAGVRLFRDEVARCADKRDRLREAMLGLVKTEREGESVDRASLKKACEMLIVLGLDSRSVYEEDFEVPFLAESAQFYAFLGQQYINTKDAFEYIALVEQHINEESERSKQCLDDSTVVPVVQVVQKELIGKHMKTTVDMEDSGVQHILNSSMTEDLTSLFRFFKCVQGGVKTLLDCVSKHLRNLGRSIVNEHGDSVSLIPEMMDLRDRFDYFIQHSFDDDEDAKKAIATDLQYLLEAHERVAHASQVRPGPRATMVAAQHYDTARSVG</sequence>
<dbReference type="InterPro" id="IPR016159">
    <property type="entry name" value="Cullin_repeat-like_dom_sf"/>
</dbReference>
<dbReference type="InterPro" id="IPR011333">
    <property type="entry name" value="SKP1/BTB/POZ_sf"/>
</dbReference>
<evidence type="ECO:0000313" key="3">
    <source>
        <dbReference type="EMBL" id="KAH7962317.1"/>
    </source>
</evidence>
<dbReference type="Gene3D" id="3.30.710.10">
    <property type="entry name" value="Potassium Channel Kv1.1, Chain A"/>
    <property type="match status" value="2"/>
</dbReference>
<dbReference type="Proteomes" id="UP000821837">
    <property type="component" value="Chromosome 3"/>
</dbReference>
<evidence type="ECO:0000259" key="2">
    <source>
        <dbReference type="SMART" id="SM00875"/>
    </source>
</evidence>
<accession>A0A9D4Q1P0</accession>